<evidence type="ECO:0000313" key="4">
    <source>
        <dbReference type="EMBL" id="TWT57256.1"/>
    </source>
</evidence>
<evidence type="ECO:0000313" key="5">
    <source>
        <dbReference type="Proteomes" id="UP000317243"/>
    </source>
</evidence>
<dbReference type="NCBIfam" id="TIGR02675">
    <property type="entry name" value="tape_meas_nterm"/>
    <property type="match status" value="1"/>
</dbReference>
<name>A0A5C5X2T2_9PLAN</name>
<keyword evidence="2" id="KW-0472">Membrane</keyword>
<evidence type="ECO:0000256" key="2">
    <source>
        <dbReference type="SAM" id="Phobius"/>
    </source>
</evidence>
<feature type="transmembrane region" description="Helical" evidence="2">
    <location>
        <begin position="262"/>
        <end position="285"/>
    </location>
</feature>
<keyword evidence="5" id="KW-1185">Reference proteome</keyword>
<evidence type="ECO:0000259" key="3">
    <source>
        <dbReference type="Pfam" id="PF20155"/>
    </source>
</evidence>
<feature type="transmembrane region" description="Helical" evidence="2">
    <location>
        <begin position="116"/>
        <end position="143"/>
    </location>
</feature>
<organism evidence="4 5">
    <name type="scientific">Thalassoglobus neptunius</name>
    <dbReference type="NCBI Taxonomy" id="1938619"/>
    <lineage>
        <taxon>Bacteria</taxon>
        <taxon>Pseudomonadati</taxon>
        <taxon>Planctomycetota</taxon>
        <taxon>Planctomycetia</taxon>
        <taxon>Planctomycetales</taxon>
        <taxon>Planctomycetaceae</taxon>
        <taxon>Thalassoglobus</taxon>
    </lineage>
</organism>
<feature type="domain" description="Tape measure protein N-terminal" evidence="3">
    <location>
        <begin position="311"/>
        <end position="493"/>
    </location>
</feature>
<keyword evidence="2" id="KW-1133">Transmembrane helix</keyword>
<protein>
    <recommendedName>
        <fullName evidence="3">Tape measure protein N-terminal domain-containing protein</fullName>
    </recommendedName>
</protein>
<dbReference type="Proteomes" id="UP000317243">
    <property type="component" value="Unassembled WGS sequence"/>
</dbReference>
<evidence type="ECO:0000256" key="1">
    <source>
        <dbReference type="SAM" id="MobiDB-lite"/>
    </source>
</evidence>
<accession>A0A5C5X2T2</accession>
<dbReference type="InterPro" id="IPR013491">
    <property type="entry name" value="Tape_meas_N"/>
</dbReference>
<feature type="transmembrane region" description="Helical" evidence="2">
    <location>
        <begin position="190"/>
        <end position="215"/>
    </location>
</feature>
<gene>
    <name evidence="4" type="ORF">KOR42_06140</name>
</gene>
<dbReference type="RefSeq" id="WP_146507113.1">
    <property type="nucleotide sequence ID" value="NZ_SIHI01000001.1"/>
</dbReference>
<comment type="caution">
    <text evidence="4">The sequence shown here is derived from an EMBL/GenBank/DDBJ whole genome shotgun (WGS) entry which is preliminary data.</text>
</comment>
<feature type="transmembrane region" description="Helical" evidence="2">
    <location>
        <begin position="149"/>
        <end position="170"/>
    </location>
</feature>
<feature type="transmembrane region" description="Helical" evidence="2">
    <location>
        <begin position="81"/>
        <end position="104"/>
    </location>
</feature>
<keyword evidence="2" id="KW-0812">Transmembrane</keyword>
<feature type="region of interest" description="Disordered" evidence="1">
    <location>
        <begin position="732"/>
        <end position="763"/>
    </location>
</feature>
<dbReference type="Pfam" id="PF20155">
    <property type="entry name" value="TMP_3"/>
    <property type="match status" value="1"/>
</dbReference>
<proteinExistence type="predicted"/>
<dbReference type="AlphaFoldDB" id="A0A5C5X2T2"/>
<dbReference type="EMBL" id="SIHI01000001">
    <property type="protein sequence ID" value="TWT57256.1"/>
    <property type="molecule type" value="Genomic_DNA"/>
</dbReference>
<sequence>MLGDLTIKLNADTTGVTAPIQMARTGLEAISTTAVNTQFNLGAVSHSLHAIKTAAFGLQAASQQFGVLGRSAQFAASGVGYVSSTISVVGGLAFNASVGLGLMLKPLYGLVVGSKLVASAFGLMFKAIIFPFKIALSVMTLFAKGLWTLAKPVFALAKLFFMVKVAMISLSTQFKILGTLMGLLPPQMRLAVGGLVALGVAGRAGSTAMGLMSAAMRVATIATLAFTQPVAAVKFVLMTAVMAVVKLTVAVYGLARAIVRTTFVTAIAGIKALGVAAASVATTIATTLVSTLVGLGKMLGFIGIIAAGWGVKLAADAEQAQIGFQTMLKSADAARAVLGELEQFAASTPFQLNDLRDGSKQLLNAQVPTEQLTAKLRMLGDIAAGTGKPINDFVRIYAKVKSTGKTSLETLNQLAERGVPIYTALQKELGVSRTEMLKMISAGEVGFTALNAALESTATGTGVFAGGMKAQSETISGLWSTLKDNVGFAVRELGIQVANAFDFKAMLAGGITFFQGIKARIATLAPVFTAVANTMRATFAALWEVASVTFTAIGAAFGVTGGNLMTTMMEALAIAKWVFQSWPDIAQLAFTKMALFAVQGFGHITHFFTGVLPSLFSWFLDNWKEVFMTAASFVGSVFQNIGRNIVAVMRSIWDFIASGGKAPLEIAWKPLTEGFKNTIKELPDIPQRAISDLEKQLSADAQRIGMNVAGDLQKEIEANMAILDASRKPVEADSFQAGQLPDPTVEQEETSSSQDEEKRIGVLERGSSEAFKAIFAGQDRAQLNETKTTNKKLDKVKDAIGKLPNAIAGAMAGTMNYQMRGPV</sequence>
<reference evidence="4 5" key="1">
    <citation type="submission" date="2019-02" db="EMBL/GenBank/DDBJ databases">
        <title>Deep-cultivation of Planctomycetes and their phenomic and genomic characterization uncovers novel biology.</title>
        <authorList>
            <person name="Wiegand S."/>
            <person name="Jogler M."/>
            <person name="Boedeker C."/>
            <person name="Pinto D."/>
            <person name="Vollmers J."/>
            <person name="Rivas-Marin E."/>
            <person name="Kohn T."/>
            <person name="Peeters S.H."/>
            <person name="Heuer A."/>
            <person name="Rast P."/>
            <person name="Oberbeckmann S."/>
            <person name="Bunk B."/>
            <person name="Jeske O."/>
            <person name="Meyerdierks A."/>
            <person name="Storesund J.E."/>
            <person name="Kallscheuer N."/>
            <person name="Luecker S."/>
            <person name="Lage O.M."/>
            <person name="Pohl T."/>
            <person name="Merkel B.J."/>
            <person name="Hornburger P."/>
            <person name="Mueller R.-W."/>
            <person name="Bruemmer F."/>
            <person name="Labrenz M."/>
            <person name="Spormann A.M."/>
            <person name="Op Den Camp H."/>
            <person name="Overmann J."/>
            <person name="Amann R."/>
            <person name="Jetten M.S.M."/>
            <person name="Mascher T."/>
            <person name="Medema M.H."/>
            <person name="Devos D.P."/>
            <person name="Kaster A.-K."/>
            <person name="Ovreas L."/>
            <person name="Rohde M."/>
            <person name="Galperin M.Y."/>
            <person name="Jogler C."/>
        </authorList>
    </citation>
    <scope>NUCLEOTIDE SEQUENCE [LARGE SCALE GENOMIC DNA]</scope>
    <source>
        <strain evidence="4 5">KOR42</strain>
    </source>
</reference>
<feature type="transmembrane region" description="Helical" evidence="2">
    <location>
        <begin position="235"/>
        <end position="255"/>
    </location>
</feature>
<dbReference type="OrthoDB" id="278834at2"/>
<feature type="transmembrane region" description="Helical" evidence="2">
    <location>
        <begin position="291"/>
        <end position="311"/>
    </location>
</feature>